<evidence type="ECO:0000256" key="3">
    <source>
        <dbReference type="SAM" id="SignalP"/>
    </source>
</evidence>
<dbReference type="EnsemblMetazoa" id="GPPI013471-RA">
    <property type="protein sequence ID" value="GPPI013471-PA"/>
    <property type="gene ID" value="GPPI013471"/>
</dbReference>
<protein>
    <recommendedName>
        <fullName evidence="8">PPIase cyclophilin-type domain-containing protein</fullName>
    </recommendedName>
</protein>
<proteinExistence type="inferred from homology"/>
<dbReference type="GO" id="GO:0003755">
    <property type="term" value="F:peptidyl-prolyl cis-trans isomerase activity"/>
    <property type="evidence" value="ECO:0007669"/>
    <property type="project" value="InterPro"/>
</dbReference>
<dbReference type="PROSITE" id="PS50026">
    <property type="entry name" value="EGF_3"/>
    <property type="match status" value="1"/>
</dbReference>
<keyword evidence="7" id="KW-1185">Reference proteome</keyword>
<evidence type="ECO:0000256" key="1">
    <source>
        <dbReference type="ARBA" id="ARBA00008315"/>
    </source>
</evidence>
<comment type="caution">
    <text evidence="2">Lacks conserved residue(s) required for the propagation of feature annotation.</text>
</comment>
<feature type="chain" id="PRO_5008404298" description="PPIase cyclophilin-type domain-containing protein" evidence="3">
    <location>
        <begin position="19"/>
        <end position="445"/>
    </location>
</feature>
<evidence type="ECO:0000313" key="7">
    <source>
        <dbReference type="Proteomes" id="UP000092460"/>
    </source>
</evidence>
<dbReference type="Gene3D" id="2.40.100.10">
    <property type="entry name" value="Cyclophilin-like"/>
    <property type="match status" value="1"/>
</dbReference>
<accession>A0A1B0AZ07</accession>
<evidence type="ECO:0000256" key="2">
    <source>
        <dbReference type="PROSITE-ProRule" id="PRU00076"/>
    </source>
</evidence>
<dbReference type="STRING" id="67801.A0A1B0AZ07"/>
<dbReference type="EMBL" id="JXJN01006105">
    <property type="status" value="NOT_ANNOTATED_CDS"/>
    <property type="molecule type" value="Genomic_DNA"/>
</dbReference>
<reference evidence="6" key="2">
    <citation type="submission" date="2020-05" db="UniProtKB">
        <authorList>
            <consortium name="EnsemblMetazoa"/>
        </authorList>
    </citation>
    <scope>IDENTIFICATION</scope>
    <source>
        <strain evidence="6">IAEA</strain>
    </source>
</reference>
<keyword evidence="3" id="KW-0732">Signal</keyword>
<reference evidence="7" key="1">
    <citation type="submission" date="2015-01" db="EMBL/GenBank/DDBJ databases">
        <authorList>
            <person name="Aksoy S."/>
            <person name="Warren W."/>
            <person name="Wilson R.K."/>
        </authorList>
    </citation>
    <scope>NUCLEOTIDE SEQUENCE [LARGE SCALE GENOMIC DNA]</scope>
    <source>
        <strain evidence="7">IAEA</strain>
    </source>
</reference>
<dbReference type="InterPro" id="IPR002130">
    <property type="entry name" value="Cyclophilin-type_PPIase_dom"/>
</dbReference>
<dbReference type="Pfam" id="PF13879">
    <property type="entry name" value="Hmw_CFAP97"/>
    <property type="match status" value="1"/>
</dbReference>
<dbReference type="SUPFAM" id="SSF50891">
    <property type="entry name" value="Cyclophilin-like"/>
    <property type="match status" value="1"/>
</dbReference>
<organism evidence="6 7">
    <name type="scientific">Glossina palpalis gambiensis</name>
    <dbReference type="NCBI Taxonomy" id="67801"/>
    <lineage>
        <taxon>Eukaryota</taxon>
        <taxon>Metazoa</taxon>
        <taxon>Ecdysozoa</taxon>
        <taxon>Arthropoda</taxon>
        <taxon>Hexapoda</taxon>
        <taxon>Insecta</taxon>
        <taxon>Pterygota</taxon>
        <taxon>Neoptera</taxon>
        <taxon>Endopterygota</taxon>
        <taxon>Diptera</taxon>
        <taxon>Brachycera</taxon>
        <taxon>Muscomorpha</taxon>
        <taxon>Hippoboscoidea</taxon>
        <taxon>Glossinidae</taxon>
        <taxon>Glossina</taxon>
    </lineage>
</organism>
<feature type="signal peptide" evidence="3">
    <location>
        <begin position="1"/>
        <end position="18"/>
    </location>
</feature>
<comment type="similarity">
    <text evidence="1">Belongs to the CFAP97 family.</text>
</comment>
<evidence type="ECO:0000259" key="5">
    <source>
        <dbReference type="PROSITE" id="PS50072"/>
    </source>
</evidence>
<evidence type="ECO:0000313" key="6">
    <source>
        <dbReference type="EnsemblMetazoa" id="GPPI013471-PA"/>
    </source>
</evidence>
<evidence type="ECO:0000259" key="4">
    <source>
        <dbReference type="PROSITE" id="PS50026"/>
    </source>
</evidence>
<dbReference type="Proteomes" id="UP000092460">
    <property type="component" value="Unassembled WGS sequence"/>
</dbReference>
<evidence type="ECO:0008006" key="8">
    <source>
        <dbReference type="Google" id="ProtNLM"/>
    </source>
</evidence>
<dbReference type="AlphaFoldDB" id="A0A1B0AZ07"/>
<keyword evidence="2" id="KW-0245">EGF-like domain</keyword>
<dbReference type="InterPro" id="IPR029488">
    <property type="entry name" value="Hmw/CFAP97"/>
</dbReference>
<feature type="domain" description="PPIase cyclophilin-type" evidence="5">
    <location>
        <begin position="299"/>
        <end position="443"/>
    </location>
</feature>
<feature type="domain" description="EGF-like" evidence="4">
    <location>
        <begin position="70"/>
        <end position="108"/>
    </location>
</feature>
<name>A0A1B0AZ07_9MUSC</name>
<dbReference type="PROSITE" id="PS50072">
    <property type="entry name" value="CSA_PPIASE_2"/>
    <property type="match status" value="1"/>
</dbReference>
<sequence>MLLLYCVYFSLAILCGLSSEEKLHGVKYIIESFVGCIRNVVLSSGKAASDLLPITPLVATKHENVYEGCSDKCHSRHNLCFVGSRCINHYYGISCDCFGTHYEGEHCDIYSNHFRNNMSHRNSYLPIDPRSVKKLLTDHKKSLKEAQSRVDLTPVPLMTTTFLKIDQLRLDYQASKRIMNDNIALLTKINKIQRNHGFTENFRSSKAIYPTNHVRSCQRLEQIEQENFMLGCRLLTVKSSINTCFGSASSRLRKKRQKHAVPYYIMDRYRDIVDKTEIAMLGQLLRPKIFIDLYVKNVRPLGRLSIQLFTEACPEMILEFIRICSHGESSAWKVIRIFPILWLEGELTAENEILTRPGFEHEYNCIDHGHGRGILSFAQNYLDGFPPGLINFSISFKELATLNGQRIPFGIVVSGLKILDIIQDYGTKNGKTKKDILIVKCGVFS</sequence>
<dbReference type="InterPro" id="IPR029000">
    <property type="entry name" value="Cyclophilin-like_dom_sf"/>
</dbReference>
<dbReference type="InterPro" id="IPR000742">
    <property type="entry name" value="EGF"/>
</dbReference>
<dbReference type="Pfam" id="PF00160">
    <property type="entry name" value="Pro_isomerase"/>
    <property type="match status" value="1"/>
</dbReference>
<dbReference type="VEuPathDB" id="VectorBase:GPPI013471"/>